<sequence length="467" mass="53194">MKKSLTILLFALGSGLIVQAGPGAPGKIRISITPGTQVETSFDLAYLTDNVSEKSTTESVRLRRGVAMAPIVRSLGTGSQIVYIWRTPFLVSQGETLEVTVNVAGKENLFKPVTAKIKGKSDKASLPGFIDSIYRYQLEITTKEAMDAWLEKNSRLLEEAMQAAGANADDRAVLLAYASYMKLARRLPVVKHQPELAKDANFSKWLFGDFEISNPHFSRLADDNVVPNITRFWWEGRKLAEPDLREEFLFVDLIRFAKSERLKQETAYNWVIMELKHKKFTPALKNVYPMLRQNLKPSARTKNIDSLYQAYSIMDRGKPAYNFVMKDASGKVVRLSDYKGKMIVMDFWADWCKGCIANLPEFKKIAGAYKDSADIVFLTIAWQDQGTEDLWKELSTKHNVAGPNNMILMRNEDSKEYQRFFDGYKITGVPRYIAIDKEGNWLCNQLSYPMTAMAEQIRNLYDEQKYE</sequence>
<protein>
    <submittedName>
        <fullName evidence="3">TlpA disulfide reductase family protein</fullName>
    </submittedName>
</protein>
<organism evidence="3 4">
    <name type="scientific">Chitinophaga pollutisoli</name>
    <dbReference type="NCBI Taxonomy" id="3133966"/>
    <lineage>
        <taxon>Bacteria</taxon>
        <taxon>Pseudomonadati</taxon>
        <taxon>Bacteroidota</taxon>
        <taxon>Chitinophagia</taxon>
        <taxon>Chitinophagales</taxon>
        <taxon>Chitinophagaceae</taxon>
        <taxon>Chitinophaga</taxon>
    </lineage>
</organism>
<dbReference type="PROSITE" id="PS51352">
    <property type="entry name" value="THIOREDOXIN_2"/>
    <property type="match status" value="1"/>
</dbReference>
<feature type="signal peptide" evidence="1">
    <location>
        <begin position="1"/>
        <end position="20"/>
    </location>
</feature>
<dbReference type="Proteomes" id="UP001485459">
    <property type="component" value="Chromosome"/>
</dbReference>
<name>A0ABZ2YTY0_9BACT</name>
<dbReference type="InterPro" id="IPR036249">
    <property type="entry name" value="Thioredoxin-like_sf"/>
</dbReference>
<accession>A0ABZ2YTY0</accession>
<evidence type="ECO:0000256" key="1">
    <source>
        <dbReference type="SAM" id="SignalP"/>
    </source>
</evidence>
<feature type="domain" description="Thioredoxin" evidence="2">
    <location>
        <begin position="314"/>
        <end position="466"/>
    </location>
</feature>
<dbReference type="CDD" id="cd02966">
    <property type="entry name" value="TlpA_like_family"/>
    <property type="match status" value="1"/>
</dbReference>
<dbReference type="PANTHER" id="PTHR42852">
    <property type="entry name" value="THIOL:DISULFIDE INTERCHANGE PROTEIN DSBE"/>
    <property type="match status" value="1"/>
</dbReference>
<dbReference type="EMBL" id="CP149822">
    <property type="protein sequence ID" value="WZN43269.1"/>
    <property type="molecule type" value="Genomic_DNA"/>
</dbReference>
<dbReference type="InterPro" id="IPR000866">
    <property type="entry name" value="AhpC/TSA"/>
</dbReference>
<reference evidence="4" key="1">
    <citation type="submission" date="2024-03" db="EMBL/GenBank/DDBJ databases">
        <title>Chitinophaga horti sp. nov., isolated from garden soil.</title>
        <authorList>
            <person name="Lee D.S."/>
            <person name="Han D.M."/>
            <person name="Baek J.H."/>
            <person name="Choi D.G."/>
            <person name="Jeon J.H."/>
            <person name="Jeon C.O."/>
        </authorList>
    </citation>
    <scope>NUCLEOTIDE SEQUENCE [LARGE SCALE GENOMIC DNA]</scope>
    <source>
        <strain evidence="4">GPA1</strain>
    </source>
</reference>
<evidence type="ECO:0000259" key="2">
    <source>
        <dbReference type="PROSITE" id="PS51352"/>
    </source>
</evidence>
<dbReference type="InterPro" id="IPR013766">
    <property type="entry name" value="Thioredoxin_domain"/>
</dbReference>
<dbReference type="Pfam" id="PF00578">
    <property type="entry name" value="AhpC-TSA"/>
    <property type="match status" value="1"/>
</dbReference>
<dbReference type="PANTHER" id="PTHR42852:SF13">
    <property type="entry name" value="PROTEIN DIPZ"/>
    <property type="match status" value="1"/>
</dbReference>
<evidence type="ECO:0000313" key="4">
    <source>
        <dbReference type="Proteomes" id="UP001485459"/>
    </source>
</evidence>
<keyword evidence="4" id="KW-1185">Reference proteome</keyword>
<evidence type="ECO:0000313" key="3">
    <source>
        <dbReference type="EMBL" id="WZN43269.1"/>
    </source>
</evidence>
<dbReference type="SUPFAM" id="SSF52833">
    <property type="entry name" value="Thioredoxin-like"/>
    <property type="match status" value="1"/>
</dbReference>
<feature type="chain" id="PRO_5045585575" evidence="1">
    <location>
        <begin position="21"/>
        <end position="467"/>
    </location>
</feature>
<dbReference type="InterPro" id="IPR050553">
    <property type="entry name" value="Thioredoxin_ResA/DsbE_sf"/>
</dbReference>
<gene>
    <name evidence="3" type="ORF">WJU16_09520</name>
</gene>
<dbReference type="RefSeq" id="WP_341838086.1">
    <property type="nucleotide sequence ID" value="NZ_CP149822.1"/>
</dbReference>
<proteinExistence type="predicted"/>
<dbReference type="Gene3D" id="3.40.30.10">
    <property type="entry name" value="Glutaredoxin"/>
    <property type="match status" value="1"/>
</dbReference>
<keyword evidence="1" id="KW-0732">Signal</keyword>